<name>A0A9X4RKV0_9BACT</name>
<dbReference type="RefSeq" id="WP_307632373.1">
    <property type="nucleotide sequence ID" value="NZ_JAPHEH010000001.1"/>
</dbReference>
<comment type="caution">
    <text evidence="2">The sequence shown here is derived from an EMBL/GenBank/DDBJ whole genome shotgun (WGS) entry which is preliminary data.</text>
</comment>
<evidence type="ECO:0000256" key="1">
    <source>
        <dbReference type="SAM" id="Phobius"/>
    </source>
</evidence>
<dbReference type="AlphaFoldDB" id="A0A9X4RKV0"/>
<dbReference type="Proteomes" id="UP001154240">
    <property type="component" value="Unassembled WGS sequence"/>
</dbReference>
<reference evidence="2" key="2">
    <citation type="submission" date="2022-10" db="EMBL/GenBank/DDBJ databases">
        <authorList>
            <person name="Aronson H.S."/>
        </authorList>
    </citation>
    <scope>NUCLEOTIDE SEQUENCE</scope>
    <source>
        <strain evidence="2">RS19-109</strain>
    </source>
</reference>
<evidence type="ECO:0000313" key="3">
    <source>
        <dbReference type="Proteomes" id="UP001154240"/>
    </source>
</evidence>
<protein>
    <submittedName>
        <fullName evidence="2">Uncharacterized protein</fullName>
    </submittedName>
</protein>
<keyword evidence="1" id="KW-1133">Transmembrane helix</keyword>
<gene>
    <name evidence="2" type="ORF">OLX77_04415</name>
</gene>
<dbReference type="EMBL" id="JAPHEH010000001">
    <property type="protein sequence ID" value="MDG4475401.1"/>
    <property type="molecule type" value="Genomic_DNA"/>
</dbReference>
<reference evidence="2" key="1">
    <citation type="journal article" date="2022" name="bioRxiv">
        <title>Thiovibrio frasassiensisgen. nov., sp. nov., an autotrophic, elemental sulfur disproportionating bacterium isolated from sulfidic karst sediment, and proposal of Thiovibrionaceae fam. nov.</title>
        <authorList>
            <person name="Aronson H."/>
            <person name="Thomas C."/>
            <person name="Bhattacharyya M."/>
            <person name="Eckstein S."/>
            <person name="Jensen S."/>
            <person name="Barco R."/>
            <person name="Macalady J."/>
            <person name="Amend J."/>
        </authorList>
    </citation>
    <scope>NUCLEOTIDE SEQUENCE</scope>
    <source>
        <strain evidence="2">RS19-109</strain>
    </source>
</reference>
<feature type="transmembrane region" description="Helical" evidence="1">
    <location>
        <begin position="12"/>
        <end position="30"/>
    </location>
</feature>
<keyword evidence="1" id="KW-0472">Membrane</keyword>
<accession>A0A9X4RKV0</accession>
<keyword evidence="3" id="KW-1185">Reference proteome</keyword>
<proteinExistence type="predicted"/>
<evidence type="ECO:0000313" key="2">
    <source>
        <dbReference type="EMBL" id="MDG4475401.1"/>
    </source>
</evidence>
<sequence length="128" mass="14606">MTTTTETDEKLSVFATVILVLVAFFAIFILERFMSYNSRHPLEDKPKEVVHNLSWDGSVLQVESWLKQNLKDPGSFEAIEWSKVIKNANGYFVRCKYRAKNSFGGYAVENKLFMLNSSGEVITVTDVE</sequence>
<organism evidence="2 3">
    <name type="scientific">Thiovibrio frasassiensis</name>
    <dbReference type="NCBI Taxonomy" id="2984131"/>
    <lineage>
        <taxon>Bacteria</taxon>
        <taxon>Pseudomonadati</taxon>
        <taxon>Thermodesulfobacteriota</taxon>
        <taxon>Desulfobulbia</taxon>
        <taxon>Desulfobulbales</taxon>
        <taxon>Thiovibrionaceae</taxon>
        <taxon>Thiovibrio</taxon>
    </lineage>
</organism>
<keyword evidence="1" id="KW-0812">Transmembrane</keyword>